<evidence type="ECO:0000313" key="2">
    <source>
        <dbReference type="EMBL" id="CAF2043472.1"/>
    </source>
</evidence>
<protein>
    <submittedName>
        <fullName evidence="2">(rape) hypothetical protein</fullName>
    </submittedName>
</protein>
<evidence type="ECO:0000256" key="1">
    <source>
        <dbReference type="SAM" id="MobiDB-lite"/>
    </source>
</evidence>
<dbReference type="EMBL" id="HG994363">
    <property type="protein sequence ID" value="CAF2043472.1"/>
    <property type="molecule type" value="Genomic_DNA"/>
</dbReference>
<feature type="region of interest" description="Disordered" evidence="1">
    <location>
        <begin position="82"/>
        <end position="114"/>
    </location>
</feature>
<organism evidence="2">
    <name type="scientific">Brassica napus</name>
    <name type="common">Rape</name>
    <dbReference type="NCBI Taxonomy" id="3708"/>
    <lineage>
        <taxon>Eukaryota</taxon>
        <taxon>Viridiplantae</taxon>
        <taxon>Streptophyta</taxon>
        <taxon>Embryophyta</taxon>
        <taxon>Tracheophyta</taxon>
        <taxon>Spermatophyta</taxon>
        <taxon>Magnoliopsida</taxon>
        <taxon>eudicotyledons</taxon>
        <taxon>Gunneridae</taxon>
        <taxon>Pentapetalae</taxon>
        <taxon>rosids</taxon>
        <taxon>malvids</taxon>
        <taxon>Brassicales</taxon>
        <taxon>Brassicaceae</taxon>
        <taxon>Brassiceae</taxon>
        <taxon>Brassica</taxon>
    </lineage>
</organism>
<sequence>MNAFLTPLASNSRSKGSIGHAFTVLVFHLRRSSQLFYTSQVISQSRTRVKLNRVFFSPLILPSPLLVLSWLFDTGKDPECVVPSPSPADTRRSSLHASRSSSPPTVDGFGTGTPSPSIRANPFPGLHIHFSDFSCLHCSIDKRLFTLRPDAL</sequence>
<dbReference type="Proteomes" id="UP001295469">
    <property type="component" value="Chromosome A09"/>
</dbReference>
<name>A0A816P3J5_BRANA</name>
<dbReference type="AlphaFoldDB" id="A0A816P3J5"/>
<reference evidence="2" key="1">
    <citation type="submission" date="2021-01" db="EMBL/GenBank/DDBJ databases">
        <authorList>
            <consortium name="Genoscope - CEA"/>
            <person name="William W."/>
        </authorList>
    </citation>
    <scope>NUCLEOTIDE SEQUENCE</scope>
</reference>
<accession>A0A816P3J5</accession>
<proteinExistence type="predicted"/>
<gene>
    <name evidence="2" type="ORF">DARMORV10_A09P30570.1</name>
</gene>